<dbReference type="EMBL" id="JBFCZG010000005">
    <property type="protein sequence ID" value="KAL3422319.1"/>
    <property type="molecule type" value="Genomic_DNA"/>
</dbReference>
<feature type="compositionally biased region" description="Polar residues" evidence="1">
    <location>
        <begin position="67"/>
        <end position="76"/>
    </location>
</feature>
<reference evidence="2 3" key="1">
    <citation type="submission" date="2024-06" db="EMBL/GenBank/DDBJ databases">
        <title>Complete genome of Phlyctema vagabunda strain 19-DSS-EL-015.</title>
        <authorList>
            <person name="Fiorenzani C."/>
        </authorList>
    </citation>
    <scope>NUCLEOTIDE SEQUENCE [LARGE SCALE GENOMIC DNA]</scope>
    <source>
        <strain evidence="2 3">19-DSS-EL-015</strain>
    </source>
</reference>
<feature type="compositionally biased region" description="Polar residues" evidence="1">
    <location>
        <begin position="14"/>
        <end position="23"/>
    </location>
</feature>
<feature type="region of interest" description="Disordered" evidence="1">
    <location>
        <begin position="577"/>
        <end position="622"/>
    </location>
</feature>
<comment type="caution">
    <text evidence="2">The sequence shown here is derived from an EMBL/GenBank/DDBJ whole genome shotgun (WGS) entry which is preliminary data.</text>
</comment>
<evidence type="ECO:0000256" key="1">
    <source>
        <dbReference type="SAM" id="MobiDB-lite"/>
    </source>
</evidence>
<feature type="compositionally biased region" description="Polar residues" evidence="1">
    <location>
        <begin position="333"/>
        <end position="366"/>
    </location>
</feature>
<feature type="region of interest" description="Disordered" evidence="1">
    <location>
        <begin position="522"/>
        <end position="556"/>
    </location>
</feature>
<feature type="compositionally biased region" description="Polar residues" evidence="1">
    <location>
        <begin position="446"/>
        <end position="457"/>
    </location>
</feature>
<feature type="region of interest" description="Disordered" evidence="1">
    <location>
        <begin position="415"/>
        <end position="486"/>
    </location>
</feature>
<feature type="region of interest" description="Disordered" evidence="1">
    <location>
        <begin position="330"/>
        <end position="394"/>
    </location>
</feature>
<accession>A0ABR4PG87</accession>
<feature type="compositionally biased region" description="Polar residues" evidence="1">
    <location>
        <begin position="577"/>
        <end position="593"/>
    </location>
</feature>
<feature type="region of interest" description="Disordered" evidence="1">
    <location>
        <begin position="1"/>
        <end position="109"/>
    </location>
</feature>
<protein>
    <submittedName>
        <fullName evidence="2">Uncharacterized protein</fullName>
    </submittedName>
</protein>
<sequence length="730" mass="80739">MHASVTAGPPRLITVSSRPNSSCFVPLDRESTGYSSLDNEQPKRIAMYSTFPSPSLGDDPRKESDTRSQASSMSNVTSMRTRTPIRPRSPPKFRNSRRPTPRDPALLEDDRQGIQELADFLRTKEPPPNHYMSIPEAPTKSLASKRSILNFFQRRSSRSSKPPKLIKLPDTAVASTTSGGFRHIAISIPTGHDYARPGQRSVSLQAVCEPALRTYSEKGSSLRTVAEHYEPDFVGSMRGSFEESIHNNRVDLGALAEGRRFPADLQDTNSLRYYRPRMNRHSQTPSLETSISRRDFSQLQRELFEQSITGWSLGSSTVVDRRQSGCTVYSDRTLASSSRHGYGPSRSSTGMNQKNIPIPTQTSTPAKASPSRGRSEGEVTPRSRKGHKVNTSIASGKSINESLYSVASIHTAGVVDLQGPPNPGPTSQQLDTFPSVPTGKSDHIRTSFSRPSTAPSQRHSKRLSGSHKGPPQSFGSVDEGATRFINPDRQVRLDRVKAKKQRDIALLKENKANQLYLSDYHSAHGSQGFGRLESARTDRSRRRHSNASAPIMPVPDIQVTNGPAAVFRMGCISKQTSMPFTHTPPRSLSASSESDGEYISRMHNKRPIESPPYSVASARSRRESLLSQHSKVALERESELDQRLLTIERENAMLRNTLNRMSSGASGASSYNPGSIANRTWGAVSQRRGPSQINGLHSIDPLMRELQSAARLSCEVPWEMEYEDDTDYEN</sequence>
<dbReference type="Proteomes" id="UP001629113">
    <property type="component" value="Unassembled WGS sequence"/>
</dbReference>
<evidence type="ECO:0000313" key="2">
    <source>
        <dbReference type="EMBL" id="KAL3422319.1"/>
    </source>
</evidence>
<feature type="compositionally biased region" description="Basic residues" evidence="1">
    <location>
        <begin position="83"/>
        <end position="99"/>
    </location>
</feature>
<gene>
    <name evidence="2" type="ORF">PVAG01_06475</name>
</gene>
<proteinExistence type="predicted"/>
<name>A0ABR4PG87_9HELO</name>
<organism evidence="2 3">
    <name type="scientific">Phlyctema vagabunda</name>
    <dbReference type="NCBI Taxonomy" id="108571"/>
    <lineage>
        <taxon>Eukaryota</taxon>
        <taxon>Fungi</taxon>
        <taxon>Dikarya</taxon>
        <taxon>Ascomycota</taxon>
        <taxon>Pezizomycotina</taxon>
        <taxon>Leotiomycetes</taxon>
        <taxon>Helotiales</taxon>
        <taxon>Dermateaceae</taxon>
        <taxon>Phlyctema</taxon>
    </lineage>
</organism>
<evidence type="ECO:0000313" key="3">
    <source>
        <dbReference type="Proteomes" id="UP001629113"/>
    </source>
</evidence>
<keyword evidence="3" id="KW-1185">Reference proteome</keyword>